<reference evidence="2" key="1">
    <citation type="journal article" date="2018" name="DNA Res.">
        <title>Multiple hybrid de novo genome assembly of finger millet, an orphan allotetraploid crop.</title>
        <authorList>
            <person name="Hatakeyama M."/>
            <person name="Aluri S."/>
            <person name="Balachadran M.T."/>
            <person name="Sivarajan S.R."/>
            <person name="Patrignani A."/>
            <person name="Gruter S."/>
            <person name="Poveda L."/>
            <person name="Shimizu-Inatsugi R."/>
            <person name="Baeten J."/>
            <person name="Francoijs K.J."/>
            <person name="Nataraja K.N."/>
            <person name="Reddy Y.A.N."/>
            <person name="Phadnis S."/>
            <person name="Ravikumar R.L."/>
            <person name="Schlapbach R."/>
            <person name="Sreeman S.M."/>
            <person name="Shimizu K.K."/>
        </authorList>
    </citation>
    <scope>NUCLEOTIDE SEQUENCE</scope>
</reference>
<evidence type="ECO:0000313" key="3">
    <source>
        <dbReference type="Proteomes" id="UP001054889"/>
    </source>
</evidence>
<dbReference type="InterPro" id="IPR036112">
    <property type="entry name" value="ComA_synth_sf"/>
</dbReference>
<evidence type="ECO:0008006" key="4">
    <source>
        <dbReference type="Google" id="ProtNLM"/>
    </source>
</evidence>
<dbReference type="PANTHER" id="PTHR48413:SF1">
    <property type="entry name" value="PROTEIN HEAT-STRESS-ASSOCIATED 32"/>
    <property type="match status" value="1"/>
</dbReference>
<organism evidence="2 3">
    <name type="scientific">Eleusine coracana subsp. coracana</name>
    <dbReference type="NCBI Taxonomy" id="191504"/>
    <lineage>
        <taxon>Eukaryota</taxon>
        <taxon>Viridiplantae</taxon>
        <taxon>Streptophyta</taxon>
        <taxon>Embryophyta</taxon>
        <taxon>Tracheophyta</taxon>
        <taxon>Spermatophyta</taxon>
        <taxon>Magnoliopsida</taxon>
        <taxon>Liliopsida</taxon>
        <taxon>Poales</taxon>
        <taxon>Poaceae</taxon>
        <taxon>PACMAD clade</taxon>
        <taxon>Chloridoideae</taxon>
        <taxon>Cynodonteae</taxon>
        <taxon>Eleusininae</taxon>
        <taxon>Eleusine</taxon>
    </lineage>
</organism>
<dbReference type="SUPFAM" id="SSF102110">
    <property type="entry name" value="(2r)-phospho-3-sulfolactate synthase ComA"/>
    <property type="match status" value="1"/>
</dbReference>
<gene>
    <name evidence="2" type="primary">gb28241</name>
    <name evidence="2" type="ORF">PR202_gb28241</name>
</gene>
<dbReference type="InterPro" id="IPR013785">
    <property type="entry name" value="Aldolase_TIM"/>
</dbReference>
<reference evidence="2" key="2">
    <citation type="submission" date="2021-12" db="EMBL/GenBank/DDBJ databases">
        <title>Resequencing data analysis of finger millet.</title>
        <authorList>
            <person name="Hatakeyama M."/>
            <person name="Aluri S."/>
            <person name="Balachadran M.T."/>
            <person name="Sivarajan S.R."/>
            <person name="Poveda L."/>
            <person name="Shimizu-Inatsugi R."/>
            <person name="Schlapbach R."/>
            <person name="Sreeman S.M."/>
            <person name="Shimizu K.K."/>
        </authorList>
    </citation>
    <scope>NUCLEOTIDE SEQUENCE</scope>
</reference>
<dbReference type="PANTHER" id="PTHR48413">
    <property type="match status" value="1"/>
</dbReference>
<comment type="similarity">
    <text evidence="1">Belongs to the phosphosulfolactate synthase family.</text>
</comment>
<dbReference type="AlphaFoldDB" id="A0AAV5FWM4"/>
<evidence type="ECO:0000313" key="2">
    <source>
        <dbReference type="EMBL" id="GJN39142.1"/>
    </source>
</evidence>
<dbReference type="Pfam" id="PF02679">
    <property type="entry name" value="ComA"/>
    <property type="match status" value="1"/>
</dbReference>
<dbReference type="EMBL" id="BQKI01000097">
    <property type="protein sequence ID" value="GJN39142.1"/>
    <property type="molecule type" value="Genomic_DNA"/>
</dbReference>
<dbReference type="Proteomes" id="UP001054889">
    <property type="component" value="Unassembled WGS sequence"/>
</dbReference>
<proteinExistence type="inferred from homology"/>
<sequence>MTEMRSPFYSFRPAHHALQEILDSVSPFVDGLKFSGGCHSLMGKELVREITDLAHKHDIYVSTGDWAEHLLRQGPSFFKQYVEECKALGFDTIELNAGSLKLPEEALLRLVRLIKGGGLRAKPLFSVKFDSSEIPVSGDRAFGAYVPPVKEQSSERVENVDLMIRRAERCLEAGADMIMIEADDLCQRADSLRADIIAKIVGRLGLEKTMFEASNANTSEWFVKRYGPRVNLFVDHSDVMNLERIRGFNLRRSNPSSSFTSPFFLM</sequence>
<dbReference type="Gene3D" id="3.20.20.70">
    <property type="entry name" value="Aldolase class I"/>
    <property type="match status" value="1"/>
</dbReference>
<protein>
    <recommendedName>
        <fullName evidence="4">Phosphosulfolactate synthase</fullName>
    </recommendedName>
</protein>
<dbReference type="InterPro" id="IPR003830">
    <property type="entry name" value="ComA_synth"/>
</dbReference>
<accession>A0AAV5FWM4</accession>
<evidence type="ECO:0000256" key="1">
    <source>
        <dbReference type="ARBA" id="ARBA00010424"/>
    </source>
</evidence>
<keyword evidence="3" id="KW-1185">Reference proteome</keyword>
<name>A0AAV5FWM4_ELECO</name>
<comment type="caution">
    <text evidence="2">The sequence shown here is derived from an EMBL/GenBank/DDBJ whole genome shotgun (WGS) entry which is preliminary data.</text>
</comment>